<gene>
    <name evidence="2" type="ORF">GCM10009038_00910</name>
</gene>
<dbReference type="Pfam" id="PF10115">
    <property type="entry name" value="HlyU"/>
    <property type="match status" value="1"/>
</dbReference>
<organism evidence="2 3">
    <name type="scientific">Salinicola rhizosphaerae</name>
    <dbReference type="NCBI Taxonomy" id="1443141"/>
    <lineage>
        <taxon>Bacteria</taxon>
        <taxon>Pseudomonadati</taxon>
        <taxon>Pseudomonadota</taxon>
        <taxon>Gammaproteobacteria</taxon>
        <taxon>Oceanospirillales</taxon>
        <taxon>Halomonadaceae</taxon>
        <taxon>Salinicola</taxon>
    </lineage>
</organism>
<evidence type="ECO:0000313" key="2">
    <source>
        <dbReference type="EMBL" id="GHB07518.1"/>
    </source>
</evidence>
<dbReference type="EMBL" id="BMZI01000001">
    <property type="protein sequence ID" value="GHB07518.1"/>
    <property type="molecule type" value="Genomic_DNA"/>
</dbReference>
<reference evidence="3" key="1">
    <citation type="journal article" date="2019" name="Int. J. Syst. Evol. Microbiol.">
        <title>The Global Catalogue of Microorganisms (GCM) 10K type strain sequencing project: providing services to taxonomists for standard genome sequencing and annotation.</title>
        <authorList>
            <consortium name="The Broad Institute Genomics Platform"/>
            <consortium name="The Broad Institute Genome Sequencing Center for Infectious Disease"/>
            <person name="Wu L."/>
            <person name="Ma J."/>
        </authorList>
    </citation>
    <scope>NUCLEOTIDE SEQUENCE [LARGE SCALE GENOMIC DNA]</scope>
    <source>
        <strain evidence="3">KCTC 32998</strain>
    </source>
</reference>
<keyword evidence="3" id="KW-1185">Reference proteome</keyword>
<feature type="compositionally biased region" description="Basic and acidic residues" evidence="1">
    <location>
        <begin position="25"/>
        <end position="37"/>
    </location>
</feature>
<dbReference type="InterPro" id="IPR018772">
    <property type="entry name" value="Transcription_activator_HlyU"/>
</dbReference>
<proteinExistence type="predicted"/>
<evidence type="ECO:0000313" key="3">
    <source>
        <dbReference type="Proteomes" id="UP000646745"/>
    </source>
</evidence>
<sequence>MLKQALEESSMLKKLFSGLLGGGDPSDKSPQKEREPVEYKGFLIVPDPQEAGGQHRVSGWIRKPVDGGEMRERRFERSDVVPGEDACVELTIAKSQRYIDDIGEGMFEQEH</sequence>
<comment type="caution">
    <text evidence="2">The sequence shown here is derived from an EMBL/GenBank/DDBJ whole genome shotgun (WGS) entry which is preliminary data.</text>
</comment>
<name>A0ABQ3DM22_9GAMM</name>
<protein>
    <submittedName>
        <fullName evidence="2">Transcriptional activator HlyU</fullName>
    </submittedName>
</protein>
<evidence type="ECO:0000256" key="1">
    <source>
        <dbReference type="SAM" id="MobiDB-lite"/>
    </source>
</evidence>
<dbReference type="Proteomes" id="UP000646745">
    <property type="component" value="Unassembled WGS sequence"/>
</dbReference>
<accession>A0ABQ3DM22</accession>
<feature type="region of interest" description="Disordered" evidence="1">
    <location>
        <begin position="17"/>
        <end position="37"/>
    </location>
</feature>